<feature type="chain" id="PRO_5026896051" evidence="2">
    <location>
        <begin position="22"/>
        <end position="483"/>
    </location>
</feature>
<keyword evidence="4" id="KW-1185">Reference proteome</keyword>
<name>A0A6N6RGG4_9FLAO</name>
<dbReference type="SUPFAM" id="SSF48452">
    <property type="entry name" value="TPR-like"/>
    <property type="match status" value="2"/>
</dbReference>
<gene>
    <name evidence="3" type="ORF">F8C67_06755</name>
</gene>
<feature type="signal peptide" evidence="2">
    <location>
        <begin position="1"/>
        <end position="21"/>
    </location>
</feature>
<dbReference type="RefSeq" id="WP_151667068.1">
    <property type="nucleotide sequence ID" value="NZ_WBVO01000004.1"/>
</dbReference>
<dbReference type="Gene3D" id="1.25.40.10">
    <property type="entry name" value="Tetratricopeptide repeat domain"/>
    <property type="match status" value="1"/>
</dbReference>
<dbReference type="OrthoDB" id="1490855at2"/>
<dbReference type="AlphaFoldDB" id="A0A6N6RGG4"/>
<dbReference type="Pfam" id="PF13432">
    <property type="entry name" value="TPR_16"/>
    <property type="match status" value="1"/>
</dbReference>
<keyword evidence="2" id="KW-0732">Signal</keyword>
<organism evidence="3 4">
    <name type="scientific">Phaeocystidibacter luteus</name>
    <dbReference type="NCBI Taxonomy" id="911197"/>
    <lineage>
        <taxon>Bacteria</taxon>
        <taxon>Pseudomonadati</taxon>
        <taxon>Bacteroidota</taxon>
        <taxon>Flavobacteriia</taxon>
        <taxon>Flavobacteriales</taxon>
        <taxon>Phaeocystidibacteraceae</taxon>
        <taxon>Phaeocystidibacter</taxon>
    </lineage>
</organism>
<accession>A0A6N6RGG4</accession>
<feature type="region of interest" description="Disordered" evidence="1">
    <location>
        <begin position="319"/>
        <end position="341"/>
    </location>
</feature>
<dbReference type="Proteomes" id="UP000468650">
    <property type="component" value="Unassembled WGS sequence"/>
</dbReference>
<protein>
    <submittedName>
        <fullName evidence="3">Uncharacterized protein</fullName>
    </submittedName>
</protein>
<reference evidence="3 4" key="1">
    <citation type="submission" date="2019-09" db="EMBL/GenBank/DDBJ databases">
        <title>Genomes of family Cryomorphaceae.</title>
        <authorList>
            <person name="Bowman J.P."/>
        </authorList>
    </citation>
    <scope>NUCLEOTIDE SEQUENCE [LARGE SCALE GENOMIC DNA]</scope>
    <source>
        <strain evidence="3 4">LMG 25704</strain>
    </source>
</reference>
<sequence length="483" mass="51965">MKLAYKTGLFAIAIALASCEAVDPFETINPNIGEDDVIGVANSSISWKAGLDRQMAITFNQIGVLSEIASDNYDNINTFYNQFVDDFNIQWQDNDINVAHRGIGRLREKALFGINEVGPNDPAGFSDATRAEYYFYLGVSYLYAAEFFNELPQEDKGPLVSRTGNLNSAVAAFGSALTADPSHVGAMIGRARAYYHLGDATNAVSDANDALAADPDYVRFIEFDPVNSSGNNNGFDYTKNNMQLALQERGGFDDLQPLPTLDFLDPKVYSISGSQDSPIPLMKAEEAHLIIAEAQIAGTNLAGAATTLNNLLTLVASRPSNTFDDSTEDRHERDPGSRPDTTAAVVNGRTGLVLNRKAGDVTVPAISGTSADGAEIAAAVTAGEDAMLTLLYRMRQEIFIAEGRRFKDMGLSYVISEVEALQNENIGAGHPSTISDLPAFLVAIAGEADEIDYDPTTYVCTVTHDVNAIIVANKTDDAVCPFH</sequence>
<proteinExistence type="predicted"/>
<dbReference type="PROSITE" id="PS51257">
    <property type="entry name" value="PROKAR_LIPOPROTEIN"/>
    <property type="match status" value="1"/>
</dbReference>
<dbReference type="EMBL" id="WBVO01000004">
    <property type="protein sequence ID" value="KAB2810279.1"/>
    <property type="molecule type" value="Genomic_DNA"/>
</dbReference>
<evidence type="ECO:0000256" key="2">
    <source>
        <dbReference type="SAM" id="SignalP"/>
    </source>
</evidence>
<comment type="caution">
    <text evidence="3">The sequence shown here is derived from an EMBL/GenBank/DDBJ whole genome shotgun (WGS) entry which is preliminary data.</text>
</comment>
<feature type="compositionally biased region" description="Basic and acidic residues" evidence="1">
    <location>
        <begin position="328"/>
        <end position="337"/>
    </location>
</feature>
<dbReference type="Gene3D" id="1.25.40.900">
    <property type="match status" value="1"/>
</dbReference>
<dbReference type="InterPro" id="IPR011990">
    <property type="entry name" value="TPR-like_helical_dom_sf"/>
</dbReference>
<evidence type="ECO:0000313" key="3">
    <source>
        <dbReference type="EMBL" id="KAB2810279.1"/>
    </source>
</evidence>
<evidence type="ECO:0000313" key="4">
    <source>
        <dbReference type="Proteomes" id="UP000468650"/>
    </source>
</evidence>
<evidence type="ECO:0000256" key="1">
    <source>
        <dbReference type="SAM" id="MobiDB-lite"/>
    </source>
</evidence>